<feature type="domain" description="PRD" evidence="3">
    <location>
        <begin position="63"/>
        <end position="168"/>
    </location>
</feature>
<organism evidence="4 5">
    <name type="scientific">Lapidilactobacillus achengensis</name>
    <dbReference type="NCBI Taxonomy" id="2486000"/>
    <lineage>
        <taxon>Bacteria</taxon>
        <taxon>Bacillati</taxon>
        <taxon>Bacillota</taxon>
        <taxon>Bacilli</taxon>
        <taxon>Lactobacillales</taxon>
        <taxon>Lactobacillaceae</taxon>
        <taxon>Lapidilactobacillus</taxon>
    </lineage>
</organism>
<dbReference type="SUPFAM" id="SSF63520">
    <property type="entry name" value="PTS-regulatory domain, PRD"/>
    <property type="match status" value="2"/>
</dbReference>
<feature type="domain" description="PRD" evidence="3">
    <location>
        <begin position="170"/>
        <end position="281"/>
    </location>
</feature>
<dbReference type="Gene3D" id="1.10.1790.10">
    <property type="entry name" value="PRD domain"/>
    <property type="match status" value="2"/>
</dbReference>
<evidence type="ECO:0000313" key="5">
    <source>
        <dbReference type="Proteomes" id="UP001596310"/>
    </source>
</evidence>
<reference evidence="5" key="1">
    <citation type="journal article" date="2019" name="Int. J. Syst. Evol. Microbiol.">
        <title>The Global Catalogue of Microorganisms (GCM) 10K type strain sequencing project: providing services to taxonomists for standard genome sequencing and annotation.</title>
        <authorList>
            <consortium name="The Broad Institute Genomics Platform"/>
            <consortium name="The Broad Institute Genome Sequencing Center for Infectious Disease"/>
            <person name="Wu L."/>
            <person name="Ma J."/>
        </authorList>
    </citation>
    <scope>NUCLEOTIDE SEQUENCE [LARGE SCALE GENOMIC DNA]</scope>
    <source>
        <strain evidence="5">CCM 8897</strain>
    </source>
</reference>
<dbReference type="InterPro" id="IPR036650">
    <property type="entry name" value="CAT_RNA-bd_dom_sf"/>
</dbReference>
<evidence type="ECO:0000259" key="3">
    <source>
        <dbReference type="PROSITE" id="PS51372"/>
    </source>
</evidence>
<dbReference type="PROSITE" id="PS51372">
    <property type="entry name" value="PRD_2"/>
    <property type="match status" value="2"/>
</dbReference>
<dbReference type="InterPro" id="IPR011608">
    <property type="entry name" value="PRD"/>
</dbReference>
<dbReference type="EMBL" id="JBHSSM010000016">
    <property type="protein sequence ID" value="MFC6315236.1"/>
    <property type="molecule type" value="Genomic_DNA"/>
</dbReference>
<dbReference type="SMART" id="SM01061">
    <property type="entry name" value="CAT_RBD"/>
    <property type="match status" value="1"/>
</dbReference>
<evidence type="ECO:0000256" key="1">
    <source>
        <dbReference type="ARBA" id="ARBA00022737"/>
    </source>
</evidence>
<dbReference type="RefSeq" id="WP_125598057.1">
    <property type="nucleotide sequence ID" value="NZ_JBHSSM010000016.1"/>
</dbReference>
<dbReference type="InterPro" id="IPR004341">
    <property type="entry name" value="CAT_RNA-bd_dom"/>
</dbReference>
<proteinExistence type="predicted"/>
<accession>A0ABW1UNF9</accession>
<evidence type="ECO:0000313" key="4">
    <source>
        <dbReference type="EMBL" id="MFC6315236.1"/>
    </source>
</evidence>
<feature type="region of interest" description="Disordered" evidence="2">
    <location>
        <begin position="278"/>
        <end position="303"/>
    </location>
</feature>
<protein>
    <submittedName>
        <fullName evidence="4">PRD domain-containing protein</fullName>
    </submittedName>
</protein>
<dbReference type="SUPFAM" id="SSF50151">
    <property type="entry name" value="SacY-like RNA-binding domain"/>
    <property type="match status" value="1"/>
</dbReference>
<keyword evidence="5" id="KW-1185">Reference proteome</keyword>
<name>A0ABW1UNF9_9LACO</name>
<dbReference type="Pfam" id="PF00874">
    <property type="entry name" value="PRD"/>
    <property type="match status" value="2"/>
</dbReference>
<dbReference type="PANTHER" id="PTHR30185">
    <property type="entry name" value="CRYPTIC BETA-GLUCOSIDE BGL OPERON ANTITERMINATOR"/>
    <property type="match status" value="1"/>
</dbReference>
<comment type="caution">
    <text evidence="4">The sequence shown here is derived from an EMBL/GenBank/DDBJ whole genome shotgun (WGS) entry which is preliminary data.</text>
</comment>
<gene>
    <name evidence="4" type="ORF">ACFQHW_06560</name>
</gene>
<dbReference type="Pfam" id="PF03123">
    <property type="entry name" value="CAT_RBD"/>
    <property type="match status" value="1"/>
</dbReference>
<keyword evidence="1" id="KW-0677">Repeat</keyword>
<evidence type="ECO:0000256" key="2">
    <source>
        <dbReference type="SAM" id="MobiDB-lite"/>
    </source>
</evidence>
<dbReference type="Gene3D" id="2.30.24.10">
    <property type="entry name" value="CAT RNA-binding domain"/>
    <property type="match status" value="1"/>
</dbReference>
<dbReference type="Proteomes" id="UP001596310">
    <property type="component" value="Unassembled WGS sequence"/>
</dbReference>
<dbReference type="InterPro" id="IPR050661">
    <property type="entry name" value="BglG_antiterminators"/>
</dbReference>
<dbReference type="InterPro" id="IPR036634">
    <property type="entry name" value="PRD_sf"/>
</dbReference>
<sequence length="303" mass="35196">MKIKKVLNQNAVLVTDDGQEKVAIGKGIGFGKKRNDLVFKRQIERMFVMAPEGQLKLQDLLSQIDEKYLFAAEHIIDHAETVLMEQLNEHVLIALTDHLSFSAENIRNGIVIRNKLLREIEVLYGEEFSIAQWAVEYLNKELHIPYTYDEAGYIAIHLHSGRGDRVRKKRESIREVMIVSDVIQLIERELNLDIHSEAMALNYSRLANHLRLLMKRYYYQEYAVLDQEIVQMVKRKYPESYGIAKKIRVLLTKKYQMSMTSEELGYIAIHIERLRLTRTRPNQGDPESGDSPASESGHDQQEE</sequence>
<dbReference type="PANTHER" id="PTHR30185:SF15">
    <property type="entry name" value="CRYPTIC BETA-GLUCOSIDE BGL OPERON ANTITERMINATOR"/>
    <property type="match status" value="1"/>
</dbReference>